<keyword evidence="3" id="KW-1185">Reference proteome</keyword>
<gene>
    <name evidence="2" type="ORF">S58_46010</name>
</gene>
<dbReference type="EMBL" id="AP012603">
    <property type="protein sequence ID" value="BAM90584.1"/>
    <property type="molecule type" value="Genomic_DNA"/>
</dbReference>
<name>M4ZA57_9BRAD</name>
<feature type="region of interest" description="Disordered" evidence="1">
    <location>
        <begin position="39"/>
        <end position="174"/>
    </location>
</feature>
<feature type="compositionally biased region" description="Polar residues" evidence="1">
    <location>
        <begin position="153"/>
        <end position="168"/>
    </location>
</feature>
<evidence type="ECO:0000313" key="3">
    <source>
        <dbReference type="Proteomes" id="UP000011841"/>
    </source>
</evidence>
<sequence length="270" mass="27020">MTKEIGKEGGPFGGCEPIGLTASGELVFPLDCKKLIKKPAEAPVAADDPATAEDRTASTDARPAVPSQSAAADKPAAADAKPAASETAAVTPAPAEPKPAAAADKPEAAHKAVSLDPAAAATSLKKPASTKASTNGASGKTKTMSGDKGAGNAASSRTAMSTAPSKPSSGKLVSGKTVVVAVKDPAPKAGQTEAPKAAGKDARPSAISAIKSMIVMAKPAAVATPVAARSQSEDRPRLRTAGMPACVQFRSYNPTTRSYRGFDGHTYSCR</sequence>
<dbReference type="Proteomes" id="UP000011841">
    <property type="component" value="Chromosome"/>
</dbReference>
<feature type="compositionally biased region" description="Polar residues" evidence="1">
    <location>
        <begin position="130"/>
        <end position="144"/>
    </location>
</feature>
<proteinExistence type="predicted"/>
<dbReference type="PATRIC" id="fig|1245469.3.peg.4708"/>
<dbReference type="KEGG" id="aol:S58_46010"/>
<reference evidence="2 3" key="1">
    <citation type="journal article" date="2013" name="Appl. Environ. Microbiol.">
        <title>Genome analysis suggests that the soil oligotrophic bacterium Agromonas oligotrophica (Bradyrhizobium oligotrophicum) is a nitrogen-fixing symbiont of Aeschynomene indica.</title>
        <authorList>
            <person name="Okubo T."/>
            <person name="Fukushima S."/>
            <person name="Itakura M."/>
            <person name="Oshima K."/>
            <person name="Longtonglang A."/>
            <person name="Teaumroong N."/>
            <person name="Mitsui H."/>
            <person name="Hattori M."/>
            <person name="Hattori R."/>
            <person name="Hattori T."/>
            <person name="Minamisawa K."/>
        </authorList>
    </citation>
    <scope>NUCLEOTIDE SEQUENCE [LARGE SCALE GENOMIC DNA]</scope>
    <source>
        <strain evidence="2 3">S58</strain>
    </source>
</reference>
<dbReference type="eggNOG" id="ENOG5030Y8S">
    <property type="taxonomic scope" value="Bacteria"/>
</dbReference>
<dbReference type="AlphaFoldDB" id="M4ZA57"/>
<protein>
    <recommendedName>
        <fullName evidence="4">Lectin-like protein BA14k</fullName>
    </recommendedName>
</protein>
<feature type="compositionally biased region" description="Low complexity" evidence="1">
    <location>
        <begin position="70"/>
        <end position="103"/>
    </location>
</feature>
<dbReference type="HOGENOM" id="CLU_061740_0_0_5"/>
<accession>M4ZA57</accession>
<evidence type="ECO:0000256" key="1">
    <source>
        <dbReference type="SAM" id="MobiDB-lite"/>
    </source>
</evidence>
<evidence type="ECO:0000313" key="2">
    <source>
        <dbReference type="EMBL" id="BAM90584.1"/>
    </source>
</evidence>
<evidence type="ECO:0008006" key="4">
    <source>
        <dbReference type="Google" id="ProtNLM"/>
    </source>
</evidence>
<organism evidence="2 3">
    <name type="scientific">Bradyrhizobium oligotrophicum S58</name>
    <dbReference type="NCBI Taxonomy" id="1245469"/>
    <lineage>
        <taxon>Bacteria</taxon>
        <taxon>Pseudomonadati</taxon>
        <taxon>Pseudomonadota</taxon>
        <taxon>Alphaproteobacteria</taxon>
        <taxon>Hyphomicrobiales</taxon>
        <taxon>Nitrobacteraceae</taxon>
        <taxon>Bradyrhizobium</taxon>
    </lineage>
</organism>
<dbReference type="STRING" id="1245469.S58_46010"/>